<dbReference type="GO" id="GO:0005737">
    <property type="term" value="C:cytoplasm"/>
    <property type="evidence" value="ECO:0007669"/>
    <property type="project" value="UniProtKB-SubCell"/>
</dbReference>
<feature type="active site" description="Proton acceptor" evidence="7">
    <location>
        <position position="330"/>
    </location>
</feature>
<dbReference type="EC" id="2.5.1.19" evidence="7"/>
<evidence type="ECO:0000256" key="6">
    <source>
        <dbReference type="ARBA" id="ARBA00044633"/>
    </source>
</evidence>
<comment type="subunit">
    <text evidence="7">Monomer.</text>
</comment>
<comment type="caution">
    <text evidence="7">Lacks conserved residue(s) required for the propagation of feature annotation.</text>
</comment>
<feature type="binding site" evidence="7">
    <location>
        <position position="20"/>
    </location>
    <ligand>
        <name>3-phosphoshikimate</name>
        <dbReference type="ChEBI" id="CHEBI:145989"/>
    </ligand>
</feature>
<dbReference type="InterPro" id="IPR001986">
    <property type="entry name" value="Enolpyruvate_Tfrase_dom"/>
</dbReference>
<dbReference type="AlphaFoldDB" id="A0A7T3RF11"/>
<keyword evidence="3 7" id="KW-0028">Amino-acid biosynthesis</keyword>
<dbReference type="InterPro" id="IPR023193">
    <property type="entry name" value="EPSP_synthase_CS"/>
</dbReference>
<dbReference type="PANTHER" id="PTHR21090:SF5">
    <property type="entry name" value="PENTAFUNCTIONAL AROM POLYPEPTIDE"/>
    <property type="match status" value="1"/>
</dbReference>
<organism evidence="9 10">
    <name type="scientific">Treponema peruense</name>
    <dbReference type="NCBI Taxonomy" id="2787628"/>
    <lineage>
        <taxon>Bacteria</taxon>
        <taxon>Pseudomonadati</taxon>
        <taxon>Spirochaetota</taxon>
        <taxon>Spirochaetia</taxon>
        <taxon>Spirochaetales</taxon>
        <taxon>Treponemataceae</taxon>
        <taxon>Treponema</taxon>
    </lineage>
</organism>
<feature type="binding site" evidence="7">
    <location>
        <position position="172"/>
    </location>
    <ligand>
        <name>3-phosphoshikimate</name>
        <dbReference type="ChEBI" id="CHEBI:145989"/>
    </ligand>
</feature>
<dbReference type="EMBL" id="CP064936">
    <property type="protein sequence ID" value="QQA01865.1"/>
    <property type="molecule type" value="Genomic_DNA"/>
</dbReference>
<reference evidence="9 10" key="1">
    <citation type="submission" date="2020-11" db="EMBL/GenBank/DDBJ databases">
        <title>Treponema Peruensis nv. sp., first commensal Treponema isolated from human feces.</title>
        <authorList>
            <person name="Belkhou C."/>
            <person name="Raes J."/>
        </authorList>
    </citation>
    <scope>NUCLEOTIDE SEQUENCE [LARGE SCALE GENOMIC DNA]</scope>
    <source>
        <strain evidence="9 10">RCC2812</strain>
    </source>
</reference>
<comment type="pathway">
    <text evidence="1 7">Metabolic intermediate biosynthesis; chorismate biosynthesis; chorismate from D-erythrose 4-phosphate and phosphoenolpyruvate: step 6/7.</text>
</comment>
<dbReference type="PANTHER" id="PTHR21090">
    <property type="entry name" value="AROM/DEHYDROQUINATE SYNTHASE"/>
    <property type="match status" value="1"/>
</dbReference>
<dbReference type="GO" id="GO:0009073">
    <property type="term" value="P:aromatic amino acid family biosynthetic process"/>
    <property type="evidence" value="ECO:0007669"/>
    <property type="project" value="UniProtKB-KW"/>
</dbReference>
<evidence type="ECO:0000256" key="2">
    <source>
        <dbReference type="ARBA" id="ARBA00009948"/>
    </source>
</evidence>
<dbReference type="GO" id="GO:0009423">
    <property type="term" value="P:chorismate biosynthetic process"/>
    <property type="evidence" value="ECO:0007669"/>
    <property type="project" value="UniProtKB-UniRule"/>
</dbReference>
<feature type="binding site" evidence="7">
    <location>
        <position position="21"/>
    </location>
    <ligand>
        <name>3-phosphoshikimate</name>
        <dbReference type="ChEBI" id="CHEBI:145989"/>
    </ligand>
</feature>
<dbReference type="InterPro" id="IPR006264">
    <property type="entry name" value="EPSP_synthase"/>
</dbReference>
<dbReference type="SUPFAM" id="SSF55205">
    <property type="entry name" value="EPT/RTPC-like"/>
    <property type="match status" value="1"/>
</dbReference>
<feature type="binding site" evidence="7">
    <location>
        <position position="172"/>
    </location>
    <ligand>
        <name>phosphoenolpyruvate</name>
        <dbReference type="ChEBI" id="CHEBI:58702"/>
    </ligand>
</feature>
<evidence type="ECO:0000259" key="8">
    <source>
        <dbReference type="Pfam" id="PF00275"/>
    </source>
</evidence>
<keyword evidence="4 7" id="KW-0808">Transferase</keyword>
<feature type="binding site" evidence="7">
    <location>
        <position position="96"/>
    </location>
    <ligand>
        <name>phosphoenolpyruvate</name>
        <dbReference type="ChEBI" id="CHEBI:58702"/>
    </ligand>
</feature>
<feature type="binding site" evidence="7">
    <location>
        <position position="124"/>
    </location>
    <ligand>
        <name>phosphoenolpyruvate</name>
        <dbReference type="ChEBI" id="CHEBI:58702"/>
    </ligand>
</feature>
<feature type="domain" description="Enolpyruvate transferase" evidence="8">
    <location>
        <begin position="7"/>
        <end position="452"/>
    </location>
</feature>
<evidence type="ECO:0000313" key="9">
    <source>
        <dbReference type="EMBL" id="QQA01865.1"/>
    </source>
</evidence>
<feature type="binding site" evidence="7">
    <location>
        <position position="330"/>
    </location>
    <ligand>
        <name>3-phosphoshikimate</name>
        <dbReference type="ChEBI" id="CHEBI:145989"/>
    </ligand>
</feature>
<feature type="binding site" evidence="7">
    <location>
        <position position="415"/>
    </location>
    <ligand>
        <name>phosphoenolpyruvate</name>
        <dbReference type="ChEBI" id="CHEBI:58702"/>
    </ligand>
</feature>
<comment type="catalytic activity">
    <reaction evidence="6">
        <text>3-phosphoshikimate + phosphoenolpyruvate = 5-O-(1-carboxyvinyl)-3-phosphoshikimate + phosphate</text>
        <dbReference type="Rhea" id="RHEA:21256"/>
        <dbReference type="ChEBI" id="CHEBI:43474"/>
        <dbReference type="ChEBI" id="CHEBI:57701"/>
        <dbReference type="ChEBI" id="CHEBI:58702"/>
        <dbReference type="ChEBI" id="CHEBI:145989"/>
        <dbReference type="EC" id="2.5.1.19"/>
    </reaction>
    <physiologicalReaction direction="left-to-right" evidence="6">
        <dbReference type="Rhea" id="RHEA:21257"/>
    </physiologicalReaction>
</comment>
<dbReference type="HAMAP" id="MF_00210">
    <property type="entry name" value="EPSP_synth"/>
    <property type="match status" value="1"/>
</dbReference>
<dbReference type="KEGG" id="tper:IWA51_04465"/>
<dbReference type="PROSITE" id="PS00885">
    <property type="entry name" value="EPSP_SYNTHASE_2"/>
    <property type="match status" value="1"/>
</dbReference>
<dbReference type="InterPro" id="IPR013792">
    <property type="entry name" value="RNA3'P_cycl/enolpyr_Trfase_a/b"/>
</dbReference>
<name>A0A7T3RF11_9SPIR</name>
<dbReference type="GO" id="GO:0008652">
    <property type="term" value="P:amino acid biosynthetic process"/>
    <property type="evidence" value="ECO:0007669"/>
    <property type="project" value="UniProtKB-KW"/>
</dbReference>
<proteinExistence type="inferred from homology"/>
<gene>
    <name evidence="7 9" type="primary">aroA</name>
    <name evidence="9" type="ORF">IWA51_04465</name>
</gene>
<comment type="similarity">
    <text evidence="2 7">Belongs to the EPSP synthase family.</text>
</comment>
<evidence type="ECO:0000313" key="10">
    <source>
        <dbReference type="Proteomes" id="UP000595224"/>
    </source>
</evidence>
<feature type="binding site" evidence="7">
    <location>
        <position position="25"/>
    </location>
    <ligand>
        <name>3-phosphoshikimate</name>
        <dbReference type="ChEBI" id="CHEBI:145989"/>
    </ligand>
</feature>
<dbReference type="GO" id="GO:0003866">
    <property type="term" value="F:3-phosphoshikimate 1-carboxyvinyltransferase activity"/>
    <property type="evidence" value="ECO:0007669"/>
    <property type="project" value="UniProtKB-UniRule"/>
</dbReference>
<dbReference type="Proteomes" id="UP000595224">
    <property type="component" value="Chromosome"/>
</dbReference>
<comment type="subcellular location">
    <subcellularLocation>
        <location evidence="7">Cytoplasm</location>
    </subcellularLocation>
</comment>
<feature type="binding site" evidence="7">
    <location>
        <position position="171"/>
    </location>
    <ligand>
        <name>3-phosphoshikimate</name>
        <dbReference type="ChEBI" id="CHEBI:145989"/>
    </ligand>
</feature>
<evidence type="ECO:0000256" key="4">
    <source>
        <dbReference type="ARBA" id="ARBA00022679"/>
    </source>
</evidence>
<evidence type="ECO:0000256" key="3">
    <source>
        <dbReference type="ARBA" id="ARBA00022605"/>
    </source>
</evidence>
<feature type="binding site" evidence="7">
    <location>
        <position position="357"/>
    </location>
    <ligand>
        <name>3-phosphoshikimate</name>
        <dbReference type="ChEBI" id="CHEBI:145989"/>
    </ligand>
</feature>
<dbReference type="PIRSF" id="PIRSF000505">
    <property type="entry name" value="EPSPS"/>
    <property type="match status" value="1"/>
</dbReference>
<keyword evidence="5 7" id="KW-0057">Aromatic amino acid biosynthesis</keyword>
<protein>
    <recommendedName>
        <fullName evidence="7">3-phosphoshikimate 1-carboxyvinyltransferase</fullName>
        <ecNumber evidence="7">2.5.1.19</ecNumber>
    </recommendedName>
    <alternativeName>
        <fullName evidence="7">5-enolpyruvylshikimate-3-phosphate synthase</fullName>
        <shortName evidence="7">EPSP synthase</shortName>
        <shortName evidence="7">EPSPS</shortName>
    </alternativeName>
</protein>
<accession>A0A7T3RF11</accession>
<evidence type="ECO:0000256" key="5">
    <source>
        <dbReference type="ARBA" id="ARBA00023141"/>
    </source>
</evidence>
<evidence type="ECO:0000256" key="1">
    <source>
        <dbReference type="ARBA" id="ARBA00004811"/>
    </source>
</evidence>
<feature type="binding site" evidence="7">
    <location>
        <position position="361"/>
    </location>
    <ligand>
        <name>phosphoenolpyruvate</name>
        <dbReference type="ChEBI" id="CHEBI:58702"/>
    </ligand>
</feature>
<feature type="binding site" evidence="7">
    <location>
        <position position="20"/>
    </location>
    <ligand>
        <name>phosphoenolpyruvate</name>
        <dbReference type="ChEBI" id="CHEBI:58702"/>
    </ligand>
</feature>
<comment type="function">
    <text evidence="7">Catalyzes the transfer of the enolpyruvyl moiety of phosphoenolpyruvate (PEP) to the 5-hydroxyl of shikimate-3-phosphate (S3P) to produce enolpyruvyl shikimate-3-phosphate and inorganic phosphate.</text>
</comment>
<sequence length="462" mass="49526">MKTISSNTTLSGHITVPGSKSHTIRALLLASLADGTSKIHNPLPSADCLSTGNAIPLIGAKIDFGSSSEAGSTWTVKGAGKNVHLPENVVDVGNSGSLLYFMSPIAATFEGCSIFTGDASIRKRPVTHMVDALNQLGANAYIARPGSDSCPMVINGPINTKNTVVTDGRLSQYVSGMMMAATRMDGTLKIQLTDPKETPYLTMTKKWLEKAGVTVRMSEDFKNVEVDGPVQIKAFDCTIPSDWEAVAFPLIAALITDSEITIDNIDGSGTQGDEEIVNVLKHLGADIEWNREKQFITVRGLKKSRNGTGRLTTEELPGKELHVNLSGFPDAVCALAAIACFTEGTIYIEDIGVCRRKETDRIKVLREELTKLGASVEEGEDFLVIHGHSPVKADGSANPEFVLHGAEIESYLDHRIAMSLACLGLGLKEGQSVAVKDAECCSVSFPHFFEKMNGIGANFKIL</sequence>
<dbReference type="Pfam" id="PF00275">
    <property type="entry name" value="EPSP_synthase"/>
    <property type="match status" value="1"/>
</dbReference>
<dbReference type="RefSeq" id="WP_198443391.1">
    <property type="nucleotide sequence ID" value="NZ_CBCSHE010000002.1"/>
</dbReference>
<keyword evidence="7" id="KW-0963">Cytoplasm</keyword>
<dbReference type="InterPro" id="IPR036968">
    <property type="entry name" value="Enolpyruvate_Tfrase_sf"/>
</dbReference>
<dbReference type="UniPathway" id="UPA00053">
    <property type="reaction ID" value="UER00089"/>
</dbReference>
<evidence type="ECO:0000256" key="7">
    <source>
        <dbReference type="HAMAP-Rule" id="MF_00210"/>
    </source>
</evidence>
<dbReference type="CDD" id="cd01556">
    <property type="entry name" value="EPSP_synthase"/>
    <property type="match status" value="1"/>
</dbReference>
<dbReference type="Gene3D" id="3.65.10.10">
    <property type="entry name" value="Enolpyruvate transferase domain"/>
    <property type="match status" value="2"/>
</dbReference>
<keyword evidence="10" id="KW-1185">Reference proteome</keyword>
<dbReference type="NCBIfam" id="TIGR01356">
    <property type="entry name" value="aroA"/>
    <property type="match status" value="1"/>
</dbReference>